<feature type="region of interest" description="Disordered" evidence="4">
    <location>
        <begin position="1604"/>
        <end position="1632"/>
    </location>
</feature>
<evidence type="ECO:0000256" key="4">
    <source>
        <dbReference type="SAM" id="MobiDB-lite"/>
    </source>
</evidence>
<feature type="domain" description="Nucleoporin nup120-like HEAT repeat" evidence="6">
    <location>
        <begin position="973"/>
        <end position="1172"/>
    </location>
</feature>
<dbReference type="Pfam" id="PF23347">
    <property type="entry name" value="TPR_Nup160_C"/>
    <property type="match status" value="1"/>
</dbReference>
<keyword evidence="10" id="KW-1185">Reference proteome</keyword>
<feature type="region of interest" description="Disordered" evidence="4">
    <location>
        <begin position="1086"/>
        <end position="1116"/>
    </location>
</feature>
<evidence type="ECO:0000313" key="8">
    <source>
        <dbReference type="EMBL" id="PLW21583.1"/>
    </source>
</evidence>
<evidence type="ECO:0000256" key="3">
    <source>
        <dbReference type="ARBA" id="ARBA00023242"/>
    </source>
</evidence>
<dbReference type="InterPro" id="IPR021717">
    <property type="entry name" value="Nucleoporin_Nup160"/>
</dbReference>
<sequence length="1632" mass="182715">MELSTTSSSLDSLRPIFEEAVEYQITANNNNNNYTQSEASNTIQPYHASQSTTFFPPTPTTGFIKATVINHGLTLELRWISTIKAGGYQQNPLLALDHNSSHQPVHFHFQSKIIPTPFITVSNDRLEELQQHQLEPQSTTATEAEGEVNDEDEEHANNLLIILILTENYTLHRLKFRYPRLFHSELFEEDWLTSYEVEEIINRQVILSHGIDANNLIISSSDGTLTHLSWGKLIGINDNYGWKTSNLCLNRSSLWNFLPTSWSSSSSSAILSSKTISSSAHEWVATPTSTISIASHITAGASGEDAWLFTISRDRKLKAWSLTTGLCLKELSLQHSLITSSTNSDLSSNQNNHHNSLLLPAAPRTLARFIYSDQGDDPSYEGFLILFIPSPVTPSFVTYGLSLTGENQFRDLVLLEERGCDWNQNTRLKMSELRDFQISKVDLSISYTTSPSQQRPWGLWAVWDDDMGGEGIIQYTVLHETRNWQESVRTQWLTIQPPDRKAPWNSSYFDELLANDPSSSVTQVFIDHLFRPGHFSFSDLEYAMDTYECTLEVEEIDNGLYETLQEKICALVGSNIKLEISSHTGVPMIEDYHRNLRIEWLKFATMCAESRASSLWPIELALDADRQQVFVNGRRSITTLVLIDTASLLSQLVQSVNCGETPPLLNQQVSGIDQFHPLLSNLNNRLDLVSLVSAIDCLISGLSHGQVIKPLEDDLAQAVRRPMKFSMVEFAEELFNRRLDPFINDTLHAKISEKLERINGLELAFQMLWNILSTSELVRSGPDQGGDGDSVTTLSQMLLSDYLVNALEKRFELTRNTLIFLIYFYDQDISAESFGDFASLISQYLVTFQQSIMSRWICRQCAKIPGELAFEVEDKLVDKLLELHVSNRNEIVGHPEGVMITDANSSISTMSSLLLTKFIPELNARLKLPASLAEAGSLFLEQTGLFKNLSRLSDQELSTIRLIHTEPRIIQLGHFFLKVGLVSLALELAQMLPDAGCGIEFLKGLAYLKSGLIEEAENCFLKAPSAICDDNFEVDDQSGLRLILPEAARKSLTDYYSYVVTLFEPVGADQSVAKFCQLAIDSHQDSLLDDDEDDNDDDDEDEEEEEEDKEKDKDKDLDREGLQELVLQLWVKLFKACLNLCLWDDAYQALINIPSLESQHDCLRSLVSHMCEANEVDRLIHFTWLGLQTEFEKTISFRARNSDPLVPPNYFAILYAYHMNRADYRSAAIAMYQHGRKIGDISLKGGAFQFLMTQQCQSYLAAINALSLVPEKHAWIPMSCPKQVAPSSYDSEAPTDKPADDIRRRKRVTYHVPEEEFLGGSRDVEVLKLADIREEYTLVLTRLELANEMPQLSEAGARTMSGGQLDGATMVPMILNQGRVMAALEKARVLGTDVVPLFVRLTESCCRMTVEGGASHVRDAQWVVADPLAADWEADVVSKAWRLLQLHLQLAFPISATGSLAIAGWRAREAVLETICNFSRAIKLPLWLLDLFLHHRPNRLLRTLFKFDLLSDAFTVAFHILDQVKRPSPTGLAVAGGAPGATAGSIPFSDLDQLLTMTSDDLLASLPANNADPGSATRQPSLTPERLRELQAELTDQLIALFPSSSSSSSSSFSPSSLGSRALTSSRELIGR</sequence>
<reference evidence="10 11" key="1">
    <citation type="submission" date="2017-11" db="EMBL/GenBank/DDBJ databases">
        <title>De novo assembly and phasing of dikaryotic genomes from two isolates of Puccinia coronata f. sp. avenae, the causal agent of oat crown rust.</title>
        <authorList>
            <person name="Miller M.E."/>
            <person name="Zhang Y."/>
            <person name="Omidvar V."/>
            <person name="Sperschneider J."/>
            <person name="Schwessinger B."/>
            <person name="Raley C."/>
            <person name="Palmer J.M."/>
            <person name="Garnica D."/>
            <person name="Upadhyaya N."/>
            <person name="Rathjen J."/>
            <person name="Taylor J.M."/>
            <person name="Park R.F."/>
            <person name="Dodds P.N."/>
            <person name="Hirsch C.D."/>
            <person name="Kianian S.F."/>
            <person name="Figueroa M."/>
        </authorList>
    </citation>
    <scope>NUCLEOTIDE SEQUENCE [LARGE SCALE GENOMIC DNA]</scope>
    <source>
        <strain evidence="8">12NC29</strain>
        <strain evidence="9">12SD80</strain>
    </source>
</reference>
<dbReference type="InterPro" id="IPR056536">
    <property type="entry name" value="TPR_NUP160_C"/>
</dbReference>
<evidence type="ECO:0000313" key="10">
    <source>
        <dbReference type="Proteomes" id="UP000235388"/>
    </source>
</evidence>
<accession>A0A2N5T7W9</accession>
<feature type="compositionally biased region" description="Polar residues" evidence="4">
    <location>
        <begin position="1618"/>
        <end position="1632"/>
    </location>
</feature>
<proteinExistence type="predicted"/>
<dbReference type="InterPro" id="IPR056548">
    <property type="entry name" value="HEAT_Nup120"/>
</dbReference>
<dbReference type="Proteomes" id="UP000235392">
    <property type="component" value="Unassembled WGS sequence"/>
</dbReference>
<evidence type="ECO:0000259" key="6">
    <source>
        <dbReference type="Pfam" id="PF23300"/>
    </source>
</evidence>
<dbReference type="EMBL" id="PGCJ01000782">
    <property type="protein sequence ID" value="PLW21583.1"/>
    <property type="molecule type" value="Genomic_DNA"/>
</dbReference>
<dbReference type="Proteomes" id="UP000235388">
    <property type="component" value="Unassembled WGS sequence"/>
</dbReference>
<evidence type="ECO:0008006" key="12">
    <source>
        <dbReference type="Google" id="ProtNLM"/>
    </source>
</evidence>
<dbReference type="Pfam" id="PF11715">
    <property type="entry name" value="Beta-prop_Nup120_160"/>
    <property type="match status" value="1"/>
</dbReference>
<comment type="caution">
    <text evidence="8">The sequence shown here is derived from an EMBL/GenBank/DDBJ whole genome shotgun (WGS) entry which is preliminary data.</text>
</comment>
<dbReference type="STRING" id="200324.A0A2N5T7W9"/>
<feature type="domain" description="NUP160 C-terminal TPR" evidence="7">
    <location>
        <begin position="1329"/>
        <end position="1557"/>
    </location>
</feature>
<gene>
    <name evidence="8" type="ORF">PCANC_03990</name>
    <name evidence="9" type="ORF">PCASD_06562</name>
</gene>
<evidence type="ECO:0000313" key="11">
    <source>
        <dbReference type="Proteomes" id="UP000235392"/>
    </source>
</evidence>
<feature type="domain" description="Nucleoporin Nup120/160 beta-propeller" evidence="5">
    <location>
        <begin position="154"/>
        <end position="639"/>
    </location>
</feature>
<name>A0A2N5T7W9_9BASI</name>
<evidence type="ECO:0000313" key="9">
    <source>
        <dbReference type="EMBL" id="PLW24354.1"/>
    </source>
</evidence>
<evidence type="ECO:0000259" key="7">
    <source>
        <dbReference type="Pfam" id="PF23347"/>
    </source>
</evidence>
<evidence type="ECO:0000259" key="5">
    <source>
        <dbReference type="Pfam" id="PF11715"/>
    </source>
</evidence>
<feature type="compositionally biased region" description="Low complexity" evidence="4">
    <location>
        <begin position="1604"/>
        <end position="1617"/>
    </location>
</feature>
<keyword evidence="2" id="KW-0813">Transport</keyword>
<dbReference type="PANTHER" id="PTHR21286:SF0">
    <property type="entry name" value="NUCLEAR PORE COMPLEX PROTEIN NUP160"/>
    <property type="match status" value="1"/>
</dbReference>
<protein>
    <recommendedName>
        <fullName evidence="12">Nuclear pore complex protein Nup160</fullName>
    </recommendedName>
</protein>
<dbReference type="GO" id="GO:0017056">
    <property type="term" value="F:structural constituent of nuclear pore"/>
    <property type="evidence" value="ECO:0007669"/>
    <property type="project" value="TreeGrafter"/>
</dbReference>
<dbReference type="EMBL" id="PGCI01000611">
    <property type="protein sequence ID" value="PLW24354.1"/>
    <property type="molecule type" value="Genomic_DNA"/>
</dbReference>
<dbReference type="Pfam" id="PF23300">
    <property type="entry name" value="HEAT_Nup120"/>
    <property type="match status" value="1"/>
</dbReference>
<keyword evidence="3" id="KW-0539">Nucleus</keyword>
<evidence type="ECO:0000256" key="2">
    <source>
        <dbReference type="ARBA" id="ARBA00022448"/>
    </source>
</evidence>
<evidence type="ECO:0000256" key="1">
    <source>
        <dbReference type="ARBA" id="ARBA00004123"/>
    </source>
</evidence>
<dbReference type="InterPro" id="IPR059141">
    <property type="entry name" value="Beta-prop_Nup120_160"/>
</dbReference>
<comment type="subcellular location">
    <subcellularLocation>
        <location evidence="1">Nucleus</location>
    </subcellularLocation>
</comment>
<dbReference type="PANTHER" id="PTHR21286">
    <property type="entry name" value="NUCLEAR PORE COMPLEX PROTEIN NUP160"/>
    <property type="match status" value="1"/>
</dbReference>
<dbReference type="OrthoDB" id="67716at2759"/>
<feature type="compositionally biased region" description="Acidic residues" evidence="4">
    <location>
        <begin position="1087"/>
        <end position="1109"/>
    </location>
</feature>
<organism evidence="8 10">
    <name type="scientific">Puccinia coronata f. sp. avenae</name>
    <dbReference type="NCBI Taxonomy" id="200324"/>
    <lineage>
        <taxon>Eukaryota</taxon>
        <taxon>Fungi</taxon>
        <taxon>Dikarya</taxon>
        <taxon>Basidiomycota</taxon>
        <taxon>Pucciniomycotina</taxon>
        <taxon>Pucciniomycetes</taxon>
        <taxon>Pucciniales</taxon>
        <taxon>Pucciniaceae</taxon>
        <taxon>Puccinia</taxon>
    </lineage>
</organism>
<dbReference type="GO" id="GO:0005643">
    <property type="term" value="C:nuclear pore"/>
    <property type="evidence" value="ECO:0007669"/>
    <property type="project" value="UniProtKB-ARBA"/>
</dbReference>